<sequence>MEFSAFGGELVAEVGVAVRHGSTESMGDITVEALSHSWSGPGSGMSAVAGGSPWRQEQA</sequence>
<feature type="region of interest" description="Disordered" evidence="1">
    <location>
        <begin position="39"/>
        <end position="59"/>
    </location>
</feature>
<protein>
    <submittedName>
        <fullName evidence="2">Uncharacterized protein</fullName>
    </submittedName>
</protein>
<accession>A0ABP9HVH1</accession>
<evidence type="ECO:0000313" key="2">
    <source>
        <dbReference type="EMBL" id="GAA4979194.1"/>
    </source>
</evidence>
<gene>
    <name evidence="2" type="ORF">GCM10023257_16240</name>
</gene>
<comment type="caution">
    <text evidence="2">The sequence shown here is derived from an EMBL/GenBank/DDBJ whole genome shotgun (WGS) entry which is preliminary data.</text>
</comment>
<name>A0ABP9HVH1_9ACTN</name>
<keyword evidence="3" id="KW-1185">Reference proteome</keyword>
<evidence type="ECO:0000256" key="1">
    <source>
        <dbReference type="SAM" id="MobiDB-lite"/>
    </source>
</evidence>
<dbReference type="EMBL" id="BAABIV010000005">
    <property type="protein sequence ID" value="GAA4979194.1"/>
    <property type="molecule type" value="Genomic_DNA"/>
</dbReference>
<proteinExistence type="predicted"/>
<organism evidence="2 3">
    <name type="scientific">Streptomyces hyderabadensis</name>
    <dbReference type="NCBI Taxonomy" id="598549"/>
    <lineage>
        <taxon>Bacteria</taxon>
        <taxon>Bacillati</taxon>
        <taxon>Actinomycetota</taxon>
        <taxon>Actinomycetes</taxon>
        <taxon>Kitasatosporales</taxon>
        <taxon>Streptomycetaceae</taxon>
        <taxon>Streptomyces</taxon>
    </lineage>
</organism>
<dbReference type="Proteomes" id="UP001500610">
    <property type="component" value="Unassembled WGS sequence"/>
</dbReference>
<reference evidence="3" key="1">
    <citation type="journal article" date="2019" name="Int. J. Syst. Evol. Microbiol.">
        <title>The Global Catalogue of Microorganisms (GCM) 10K type strain sequencing project: providing services to taxonomists for standard genome sequencing and annotation.</title>
        <authorList>
            <consortium name="The Broad Institute Genomics Platform"/>
            <consortium name="The Broad Institute Genome Sequencing Center for Infectious Disease"/>
            <person name="Wu L."/>
            <person name="Ma J."/>
        </authorList>
    </citation>
    <scope>NUCLEOTIDE SEQUENCE [LARGE SCALE GENOMIC DNA]</scope>
    <source>
        <strain evidence="3">JCM 17657</strain>
    </source>
</reference>
<evidence type="ECO:0000313" key="3">
    <source>
        <dbReference type="Proteomes" id="UP001500610"/>
    </source>
</evidence>